<protein>
    <submittedName>
        <fullName evidence="3">Uncharacterized protein</fullName>
    </submittedName>
</protein>
<dbReference type="EMBL" id="PQIB02000011">
    <property type="protein sequence ID" value="RLM86447.1"/>
    <property type="molecule type" value="Genomic_DNA"/>
</dbReference>
<evidence type="ECO:0000256" key="1">
    <source>
        <dbReference type="SAM" id="MobiDB-lite"/>
    </source>
</evidence>
<evidence type="ECO:0000256" key="2">
    <source>
        <dbReference type="SAM" id="Phobius"/>
    </source>
</evidence>
<name>A0A3L6QRH6_PANMI</name>
<sequence length="556" mass="61220">MEPSAAWGPSEFQLTNWTVEEPAAEAWAHAGGLPVEFIDTFGNCSLKADAANSSGAGQQQLVEYSYYYAAASRCNLETSDKVTQMPHGHGRGSESESDDDEDTTESRSGDKSPRPVSSESVVDIDGRRSSETRISMNGRARALFSQAAGEFSADIMAKEKMHRYPAGLAGSVDERYTAPMMVAIGPRHRSEGRHLEQAEAAKHAAAYHCVSESGSLLEDLYSAVVDASDAARRLYDGDAMAGIGRDDFRHMMFFDACFLVQFMLMLSGARVHPSLHRFLSTNRSDILHDVLLLDNQLPWRVVEAVMRFRPVDLDKFLGNLRGCLHDHKLPQQEDDDDAPPVLGDDKPLHLLGLFRYYIVGRIKTKLCRPETKNRSVSHSAMELEEIGITLTTNRTGKLIDMQLNQGPLFAELSLAPLSLDRDRASYLVNMAALELCTIESFSAADEDSAVCSYLLLLAMLAYREEDVHELRARGLLQGGGGLTNQEALAFFTSLLGLRLGSRYTGVMRQIESYKETRLTETRLHAFLYNHWKTIAAVGSAVAGVAGIIGTLASLKM</sequence>
<dbReference type="InterPro" id="IPR004158">
    <property type="entry name" value="DUF247_pln"/>
</dbReference>
<feature type="region of interest" description="Disordered" evidence="1">
    <location>
        <begin position="79"/>
        <end position="133"/>
    </location>
</feature>
<keyword evidence="2" id="KW-1133">Transmembrane helix</keyword>
<comment type="caution">
    <text evidence="3">The sequence shown here is derived from an EMBL/GenBank/DDBJ whole genome shotgun (WGS) entry which is preliminary data.</text>
</comment>
<dbReference type="PANTHER" id="PTHR31549">
    <property type="entry name" value="PROTEIN, PUTATIVE (DUF247)-RELATED-RELATED"/>
    <property type="match status" value="1"/>
</dbReference>
<evidence type="ECO:0000313" key="4">
    <source>
        <dbReference type="Proteomes" id="UP000275267"/>
    </source>
</evidence>
<evidence type="ECO:0000313" key="3">
    <source>
        <dbReference type="EMBL" id="RLM86447.1"/>
    </source>
</evidence>
<gene>
    <name evidence="3" type="ORF">C2845_PM04G15450</name>
</gene>
<keyword evidence="2" id="KW-0812">Transmembrane</keyword>
<feature type="transmembrane region" description="Helical" evidence="2">
    <location>
        <begin position="534"/>
        <end position="554"/>
    </location>
</feature>
<dbReference type="AlphaFoldDB" id="A0A3L6QRH6"/>
<dbReference type="Proteomes" id="UP000275267">
    <property type="component" value="Unassembled WGS sequence"/>
</dbReference>
<dbReference type="PANTHER" id="PTHR31549:SF265">
    <property type="match status" value="1"/>
</dbReference>
<feature type="compositionally biased region" description="Basic and acidic residues" evidence="1">
    <location>
        <begin position="104"/>
        <end position="113"/>
    </location>
</feature>
<accession>A0A3L6QRH6</accession>
<reference evidence="4" key="1">
    <citation type="journal article" date="2019" name="Nat. Commun.">
        <title>The genome of broomcorn millet.</title>
        <authorList>
            <person name="Zou C."/>
            <person name="Miki D."/>
            <person name="Li D."/>
            <person name="Tang Q."/>
            <person name="Xiao L."/>
            <person name="Rajput S."/>
            <person name="Deng P."/>
            <person name="Jia W."/>
            <person name="Huang R."/>
            <person name="Zhang M."/>
            <person name="Sun Y."/>
            <person name="Hu J."/>
            <person name="Fu X."/>
            <person name="Schnable P.S."/>
            <person name="Li F."/>
            <person name="Zhang H."/>
            <person name="Feng B."/>
            <person name="Zhu X."/>
            <person name="Liu R."/>
            <person name="Schnable J.C."/>
            <person name="Zhu J.-K."/>
            <person name="Zhang H."/>
        </authorList>
    </citation>
    <scope>NUCLEOTIDE SEQUENCE [LARGE SCALE GENOMIC DNA]</scope>
</reference>
<organism evidence="3 4">
    <name type="scientific">Panicum miliaceum</name>
    <name type="common">Proso millet</name>
    <name type="synonym">Broomcorn millet</name>
    <dbReference type="NCBI Taxonomy" id="4540"/>
    <lineage>
        <taxon>Eukaryota</taxon>
        <taxon>Viridiplantae</taxon>
        <taxon>Streptophyta</taxon>
        <taxon>Embryophyta</taxon>
        <taxon>Tracheophyta</taxon>
        <taxon>Spermatophyta</taxon>
        <taxon>Magnoliopsida</taxon>
        <taxon>Liliopsida</taxon>
        <taxon>Poales</taxon>
        <taxon>Poaceae</taxon>
        <taxon>PACMAD clade</taxon>
        <taxon>Panicoideae</taxon>
        <taxon>Panicodae</taxon>
        <taxon>Paniceae</taxon>
        <taxon>Panicinae</taxon>
        <taxon>Panicum</taxon>
        <taxon>Panicum sect. Panicum</taxon>
    </lineage>
</organism>
<dbReference type="OrthoDB" id="681545at2759"/>
<keyword evidence="4" id="KW-1185">Reference proteome</keyword>
<dbReference type="Pfam" id="PF03140">
    <property type="entry name" value="DUF247"/>
    <property type="match status" value="1"/>
</dbReference>
<keyword evidence="2" id="KW-0472">Membrane</keyword>
<dbReference type="STRING" id="4540.A0A3L6QRH6"/>
<proteinExistence type="predicted"/>